<dbReference type="Proteomes" id="UP000783871">
    <property type="component" value="Unassembled WGS sequence"/>
</dbReference>
<evidence type="ECO:0000256" key="2">
    <source>
        <dbReference type="SAM" id="Phobius"/>
    </source>
</evidence>
<keyword evidence="2" id="KW-0812">Transmembrane</keyword>
<organism evidence="3 4">
    <name type="scientific">Micromonospora thermarum</name>
    <dbReference type="NCBI Taxonomy" id="2720024"/>
    <lineage>
        <taxon>Bacteria</taxon>
        <taxon>Bacillati</taxon>
        <taxon>Actinomycetota</taxon>
        <taxon>Actinomycetes</taxon>
        <taxon>Micromonosporales</taxon>
        <taxon>Micromonosporaceae</taxon>
        <taxon>Micromonospora</taxon>
    </lineage>
</organism>
<evidence type="ECO:0000256" key="1">
    <source>
        <dbReference type="SAM" id="MobiDB-lite"/>
    </source>
</evidence>
<keyword evidence="2" id="KW-0472">Membrane</keyword>
<feature type="region of interest" description="Disordered" evidence="1">
    <location>
        <begin position="1"/>
        <end position="21"/>
    </location>
</feature>
<gene>
    <name evidence="3" type="ORF">HCJ94_18655</name>
</gene>
<keyword evidence="4" id="KW-1185">Reference proteome</keyword>
<dbReference type="PANTHER" id="PTHR30572">
    <property type="entry name" value="MEMBRANE COMPONENT OF TRANSPORTER-RELATED"/>
    <property type="match status" value="1"/>
</dbReference>
<feature type="transmembrane region" description="Helical" evidence="2">
    <location>
        <begin position="526"/>
        <end position="546"/>
    </location>
</feature>
<feature type="transmembrane region" description="Helical" evidence="2">
    <location>
        <begin position="313"/>
        <end position="343"/>
    </location>
</feature>
<feature type="transmembrane region" description="Helical" evidence="2">
    <location>
        <begin position="776"/>
        <end position="807"/>
    </location>
</feature>
<accession>A0ABX0ZA06</accession>
<name>A0ABX0ZA06_9ACTN</name>
<evidence type="ECO:0000313" key="4">
    <source>
        <dbReference type="Proteomes" id="UP000783871"/>
    </source>
</evidence>
<sequence length="917" mass="94712">MSADMRQGNDRRPSRRRGAGPVRRVRAFAAQAGLLAVLGLVAAVLLTAGPRLSTEYADSGLRADVAALPHLIRDVIITTRQLPDGVDGAVAQASHLNRLATTLPAPLPQLVDQRWHSATIAPADFTATGDAPPMDGGAIKQVGVTAQTGLAEAVDLRAGAWPRTVAGQPAQVALSERVAEVFALKPGDRLRFAGRGFARGEAVVSGIFAPRRATDPAWDDLPYALDPFVPAVDGEPYIAVAVTDSAGAATLSLATDTPLTFSWRYRLDEDRLDTAILDAVTTAVTEARRTQFMPASTVQTGLDTAGVRFAGQLAAVGALVAVVQAGLVASLLGLILLAAALTVQRRREELALLRSRGASLTAVARRLGAESVLVQPAAVAAGWLLGTRAPGHADGVPWTVPALAVLTTAVVPVLAVHAQRRVTFVARRQDLTRARPSARRLTAEAAVLAAAVAGVLLLRRRGLDTDGGVDAYLVSVPVLLAVATALVALRLLPWPLRLVDRLAARARGALLFLGAARAGRGAPITIGPLAVLIVAVSTGVFSAVVATTVDAARDRAADLAVPADAWLTGYAFTPDAADRLAAVDGVDAVAGVWTEANRRVLSGADAGARTLGQARVLVVDGPAFARVVERSGVDVDVPAALRTAARGDGPVPAVVSPAVAADVGAGAAADVQNRLYPFTVAQVADAFPGLGTDVERFIVLPWQALPEYAQTPVIPNRFLLAGTDVAEAKLLRVGDDVQRQRQEAVLGTPVAEPEIPAALDTWAAHRDGLERTGANAVLALAFVLGGVGGTALAVLAVGFAVVADVRGRGRVLSRLRTMGLSVGHGRRLLVYELVPLVGVAALAGGAVGVALPWLLGRTLGLDAFTPGVTARAHLDPLVVGGVLALVVVGLLAGLAVENLANRRMRLGEVLRVGEENA</sequence>
<dbReference type="RefSeq" id="WP_168002312.1">
    <property type="nucleotide sequence ID" value="NZ_JAATEO010000020.1"/>
</dbReference>
<keyword evidence="2" id="KW-1133">Transmembrane helix</keyword>
<protein>
    <submittedName>
        <fullName evidence="3">ABC transporter permease</fullName>
    </submittedName>
</protein>
<reference evidence="3 4" key="1">
    <citation type="submission" date="2020-03" db="EMBL/GenBank/DDBJ databases">
        <title>WGS of actinomycetes isolated from Thailand.</title>
        <authorList>
            <person name="Thawai C."/>
        </authorList>
    </citation>
    <scope>NUCLEOTIDE SEQUENCE [LARGE SCALE GENOMIC DNA]</scope>
    <source>
        <strain evidence="3 4">HSS6-12</strain>
    </source>
</reference>
<proteinExistence type="predicted"/>
<dbReference type="InterPro" id="IPR050250">
    <property type="entry name" value="Macrolide_Exporter_MacB"/>
</dbReference>
<evidence type="ECO:0000313" key="3">
    <source>
        <dbReference type="EMBL" id="NJP33948.1"/>
    </source>
</evidence>
<comment type="caution">
    <text evidence="3">The sequence shown here is derived from an EMBL/GenBank/DDBJ whole genome shotgun (WGS) entry which is preliminary data.</text>
</comment>
<feature type="transmembrane region" description="Helical" evidence="2">
    <location>
        <begin position="441"/>
        <end position="459"/>
    </location>
</feature>
<feature type="transmembrane region" description="Helical" evidence="2">
    <location>
        <begin position="363"/>
        <end position="386"/>
    </location>
</feature>
<dbReference type="EMBL" id="JAATEO010000020">
    <property type="protein sequence ID" value="NJP33948.1"/>
    <property type="molecule type" value="Genomic_DNA"/>
</dbReference>
<feature type="transmembrane region" description="Helical" evidence="2">
    <location>
        <begin position="471"/>
        <end position="492"/>
    </location>
</feature>
<dbReference type="PANTHER" id="PTHR30572:SF4">
    <property type="entry name" value="ABC TRANSPORTER PERMEASE YTRF"/>
    <property type="match status" value="1"/>
</dbReference>
<feature type="transmembrane region" description="Helical" evidence="2">
    <location>
        <begin position="828"/>
        <end position="856"/>
    </location>
</feature>
<feature type="transmembrane region" description="Helical" evidence="2">
    <location>
        <begin position="398"/>
        <end position="418"/>
    </location>
</feature>
<feature type="transmembrane region" description="Helical" evidence="2">
    <location>
        <begin position="876"/>
        <end position="896"/>
    </location>
</feature>